<reference evidence="1 2" key="1">
    <citation type="journal article" date="2019" name="Nat. Ecol. Evol.">
        <title>Megaphylogeny resolves global patterns of mushroom evolution.</title>
        <authorList>
            <person name="Varga T."/>
            <person name="Krizsan K."/>
            <person name="Foldi C."/>
            <person name="Dima B."/>
            <person name="Sanchez-Garcia M."/>
            <person name="Sanchez-Ramirez S."/>
            <person name="Szollosi G.J."/>
            <person name="Szarkandi J.G."/>
            <person name="Papp V."/>
            <person name="Albert L."/>
            <person name="Andreopoulos W."/>
            <person name="Angelini C."/>
            <person name="Antonin V."/>
            <person name="Barry K.W."/>
            <person name="Bougher N.L."/>
            <person name="Buchanan P."/>
            <person name="Buyck B."/>
            <person name="Bense V."/>
            <person name="Catcheside P."/>
            <person name="Chovatia M."/>
            <person name="Cooper J."/>
            <person name="Damon W."/>
            <person name="Desjardin D."/>
            <person name="Finy P."/>
            <person name="Geml J."/>
            <person name="Haridas S."/>
            <person name="Hughes K."/>
            <person name="Justo A."/>
            <person name="Karasinski D."/>
            <person name="Kautmanova I."/>
            <person name="Kiss B."/>
            <person name="Kocsube S."/>
            <person name="Kotiranta H."/>
            <person name="LaButti K.M."/>
            <person name="Lechner B.E."/>
            <person name="Liimatainen K."/>
            <person name="Lipzen A."/>
            <person name="Lukacs Z."/>
            <person name="Mihaltcheva S."/>
            <person name="Morgado L.N."/>
            <person name="Niskanen T."/>
            <person name="Noordeloos M.E."/>
            <person name="Ohm R.A."/>
            <person name="Ortiz-Santana B."/>
            <person name="Ovrebo C."/>
            <person name="Racz N."/>
            <person name="Riley R."/>
            <person name="Savchenko A."/>
            <person name="Shiryaev A."/>
            <person name="Soop K."/>
            <person name="Spirin V."/>
            <person name="Szebenyi C."/>
            <person name="Tomsovsky M."/>
            <person name="Tulloss R.E."/>
            <person name="Uehling J."/>
            <person name="Grigoriev I.V."/>
            <person name="Vagvolgyi C."/>
            <person name="Papp T."/>
            <person name="Martin F.M."/>
            <person name="Miettinen O."/>
            <person name="Hibbett D.S."/>
            <person name="Nagy L.G."/>
        </authorList>
    </citation>
    <scope>NUCLEOTIDE SEQUENCE [LARGE SCALE GENOMIC DNA]</scope>
    <source>
        <strain evidence="1 2">NL-1719</strain>
    </source>
</reference>
<organism evidence="1 2">
    <name type="scientific">Pluteus cervinus</name>
    <dbReference type="NCBI Taxonomy" id="181527"/>
    <lineage>
        <taxon>Eukaryota</taxon>
        <taxon>Fungi</taxon>
        <taxon>Dikarya</taxon>
        <taxon>Basidiomycota</taxon>
        <taxon>Agaricomycotina</taxon>
        <taxon>Agaricomycetes</taxon>
        <taxon>Agaricomycetidae</taxon>
        <taxon>Agaricales</taxon>
        <taxon>Pluteineae</taxon>
        <taxon>Pluteaceae</taxon>
        <taxon>Pluteus</taxon>
    </lineage>
</organism>
<sequence>MFGAITHFDAINEPGPLEWENLEGLAHIPNLTHIYLQHLTNTSSHSSILRHCKKLEALLVMQEVYIEMNAPISQQVLPLDPQIDDIRLVKQGMRTVLDWEMGAAGQEDSWKLAEKIIANRRRKLASSSSGDDGWGKSIFDEE</sequence>
<name>A0ACD3AGP9_9AGAR</name>
<protein>
    <submittedName>
        <fullName evidence="1">Uncharacterized protein</fullName>
    </submittedName>
</protein>
<evidence type="ECO:0000313" key="1">
    <source>
        <dbReference type="EMBL" id="TFK64843.1"/>
    </source>
</evidence>
<dbReference type="EMBL" id="ML208459">
    <property type="protein sequence ID" value="TFK64843.1"/>
    <property type="molecule type" value="Genomic_DNA"/>
</dbReference>
<proteinExistence type="predicted"/>
<gene>
    <name evidence="1" type="ORF">BDN72DRAFT_250916</name>
</gene>
<accession>A0ACD3AGP9</accession>
<dbReference type="Proteomes" id="UP000308600">
    <property type="component" value="Unassembled WGS sequence"/>
</dbReference>
<evidence type="ECO:0000313" key="2">
    <source>
        <dbReference type="Proteomes" id="UP000308600"/>
    </source>
</evidence>
<keyword evidence="2" id="KW-1185">Reference proteome</keyword>